<dbReference type="InterPro" id="IPR002912">
    <property type="entry name" value="ACT_dom"/>
</dbReference>
<proteinExistence type="inferred from homology"/>
<comment type="catalytic activity">
    <reaction evidence="10">
        <text>(R)-2-hydroxyglutarate + NAD(+) = 2-oxoglutarate + NADH + H(+)</text>
        <dbReference type="Rhea" id="RHEA:49612"/>
        <dbReference type="ChEBI" id="CHEBI:15378"/>
        <dbReference type="ChEBI" id="CHEBI:15801"/>
        <dbReference type="ChEBI" id="CHEBI:16810"/>
        <dbReference type="ChEBI" id="CHEBI:57540"/>
        <dbReference type="ChEBI" id="CHEBI:57945"/>
        <dbReference type="EC" id="1.1.1.399"/>
    </reaction>
</comment>
<evidence type="ECO:0000256" key="12">
    <source>
        <dbReference type="RuleBase" id="RU003719"/>
    </source>
</evidence>
<dbReference type="SUPFAM" id="SSF55021">
    <property type="entry name" value="ACT-like"/>
    <property type="match status" value="1"/>
</dbReference>
<keyword evidence="7 12" id="KW-0560">Oxidoreductase</keyword>
<comment type="similarity">
    <text evidence="3 12">Belongs to the D-isomer specific 2-hydroxyacid dehydrogenase family.</text>
</comment>
<dbReference type="RefSeq" id="WP_066521051.1">
    <property type="nucleotide sequence ID" value="NZ_CABMOF010000004.1"/>
</dbReference>
<dbReference type="InterPro" id="IPR006140">
    <property type="entry name" value="D-isomer_DH_NAD-bd"/>
</dbReference>
<evidence type="ECO:0000256" key="3">
    <source>
        <dbReference type="ARBA" id="ARBA00005854"/>
    </source>
</evidence>
<dbReference type="PROSITE" id="PS00065">
    <property type="entry name" value="D_2_HYDROXYACID_DH_1"/>
    <property type="match status" value="1"/>
</dbReference>
<evidence type="ECO:0000256" key="9">
    <source>
        <dbReference type="ARBA" id="ARBA00030455"/>
    </source>
</evidence>
<dbReference type="InterPro" id="IPR036291">
    <property type="entry name" value="NAD(P)-bd_dom_sf"/>
</dbReference>
<evidence type="ECO:0000256" key="11">
    <source>
        <dbReference type="ARBA" id="ARBA00048731"/>
    </source>
</evidence>
<dbReference type="CDD" id="cd12174">
    <property type="entry name" value="PGDH_like_3"/>
    <property type="match status" value="1"/>
</dbReference>
<dbReference type="Pfam" id="PF02826">
    <property type="entry name" value="2-Hacid_dh_C"/>
    <property type="match status" value="1"/>
</dbReference>
<dbReference type="EC" id="1.1.1.95" evidence="5"/>
<feature type="domain" description="ACT" evidence="13">
    <location>
        <begin position="319"/>
        <end position="387"/>
    </location>
</feature>
<dbReference type="EMBL" id="LSZW01000055">
    <property type="protein sequence ID" value="KXK65834.1"/>
    <property type="molecule type" value="Genomic_DNA"/>
</dbReference>
<dbReference type="PROSITE" id="PS00670">
    <property type="entry name" value="D_2_HYDROXYACID_DH_2"/>
    <property type="match status" value="1"/>
</dbReference>
<dbReference type="InterPro" id="IPR029752">
    <property type="entry name" value="D-isomer_DH_CS1"/>
</dbReference>
<comment type="function">
    <text evidence="1">Catalyzes the reversible oxidation of 3-phospho-D-glycerate to 3-phosphonooxypyruvate, the first step of the phosphorylated L-serine biosynthesis pathway. Also catalyzes the reversible oxidation of 2-hydroxyglutarate to 2-oxoglutarate.</text>
</comment>
<dbReference type="InterPro" id="IPR045865">
    <property type="entry name" value="ACT-like_dom_sf"/>
</dbReference>
<evidence type="ECO:0000256" key="5">
    <source>
        <dbReference type="ARBA" id="ARBA00013143"/>
    </source>
</evidence>
<evidence type="ECO:0000313" key="15">
    <source>
        <dbReference type="Proteomes" id="UP000070366"/>
    </source>
</evidence>
<protein>
    <recommendedName>
        <fullName evidence="6">D-3-phosphoglycerate dehydrogenase</fullName>
        <ecNumber evidence="4">1.1.1.399</ecNumber>
        <ecNumber evidence="5">1.1.1.95</ecNumber>
    </recommendedName>
    <alternativeName>
        <fullName evidence="9">2-oxoglutarate reductase</fullName>
    </alternativeName>
</protein>
<dbReference type="PATRIC" id="fig|626937.4.peg.1309"/>
<dbReference type="AlphaFoldDB" id="A0A136Q5G5"/>
<name>A0A136Q5G5_9FIRM</name>
<dbReference type="InterPro" id="IPR029753">
    <property type="entry name" value="D-isomer_DH_CS"/>
</dbReference>
<comment type="pathway">
    <text evidence="2">Amino-acid biosynthesis; L-serine biosynthesis; L-serine from 3-phospho-D-glycerate: step 1/3.</text>
</comment>
<dbReference type="InterPro" id="IPR006139">
    <property type="entry name" value="D-isomer_2_OHA_DH_cat_dom"/>
</dbReference>
<comment type="caution">
    <text evidence="14">The sequence shown here is derived from an EMBL/GenBank/DDBJ whole genome shotgun (WGS) entry which is preliminary data.</text>
</comment>
<organism evidence="14 15">
    <name type="scientific">Christensenella minuta</name>
    <dbReference type="NCBI Taxonomy" id="626937"/>
    <lineage>
        <taxon>Bacteria</taxon>
        <taxon>Bacillati</taxon>
        <taxon>Bacillota</taxon>
        <taxon>Clostridia</taxon>
        <taxon>Christensenellales</taxon>
        <taxon>Christensenellaceae</taxon>
        <taxon>Christensenella</taxon>
    </lineage>
</organism>
<dbReference type="GO" id="GO:0004617">
    <property type="term" value="F:phosphoglycerate dehydrogenase activity"/>
    <property type="evidence" value="ECO:0007669"/>
    <property type="project" value="UniProtKB-EC"/>
</dbReference>
<dbReference type="Pfam" id="PF00389">
    <property type="entry name" value="2-Hacid_dh"/>
    <property type="match status" value="1"/>
</dbReference>
<evidence type="ECO:0000256" key="2">
    <source>
        <dbReference type="ARBA" id="ARBA00005216"/>
    </source>
</evidence>
<evidence type="ECO:0000256" key="10">
    <source>
        <dbReference type="ARBA" id="ARBA00048126"/>
    </source>
</evidence>
<dbReference type="EC" id="1.1.1.399" evidence="4"/>
<dbReference type="PANTHER" id="PTHR42938:SF47">
    <property type="entry name" value="HYDROXYPYRUVATE REDUCTASE"/>
    <property type="match status" value="1"/>
</dbReference>
<evidence type="ECO:0000256" key="4">
    <source>
        <dbReference type="ARBA" id="ARBA00013001"/>
    </source>
</evidence>
<keyword evidence="15" id="KW-1185">Reference proteome</keyword>
<dbReference type="SUPFAM" id="SSF51735">
    <property type="entry name" value="NAD(P)-binding Rossmann-fold domains"/>
    <property type="match status" value="1"/>
</dbReference>
<dbReference type="UniPathway" id="UPA00135">
    <property type="reaction ID" value="UER00196"/>
</dbReference>
<gene>
    <name evidence="14" type="ORF">HMPREF3293_01327</name>
</gene>
<dbReference type="Gene3D" id="3.40.50.720">
    <property type="entry name" value="NAD(P)-binding Rossmann-like Domain"/>
    <property type="match status" value="2"/>
</dbReference>
<evidence type="ECO:0000256" key="1">
    <source>
        <dbReference type="ARBA" id="ARBA00003800"/>
    </source>
</evidence>
<evidence type="ECO:0000256" key="7">
    <source>
        <dbReference type="ARBA" id="ARBA00023002"/>
    </source>
</evidence>
<evidence type="ECO:0000259" key="13">
    <source>
        <dbReference type="PROSITE" id="PS51671"/>
    </source>
</evidence>
<accession>A0A136Q5G5</accession>
<evidence type="ECO:0000313" key="14">
    <source>
        <dbReference type="EMBL" id="KXK65834.1"/>
    </source>
</evidence>
<dbReference type="STRING" id="626937.HMPREF3293_01327"/>
<reference evidence="14 15" key="1">
    <citation type="submission" date="2016-02" db="EMBL/GenBank/DDBJ databases">
        <authorList>
            <person name="Wen L."/>
            <person name="He K."/>
            <person name="Yang H."/>
        </authorList>
    </citation>
    <scope>NUCLEOTIDE SEQUENCE [LARGE SCALE GENOMIC DNA]</scope>
    <source>
        <strain evidence="14 15">DSM 22607</strain>
    </source>
</reference>
<dbReference type="GO" id="GO:0051287">
    <property type="term" value="F:NAD binding"/>
    <property type="evidence" value="ECO:0007669"/>
    <property type="project" value="InterPro"/>
</dbReference>
<dbReference type="PANTHER" id="PTHR42938">
    <property type="entry name" value="FORMATE DEHYDROGENASE 1"/>
    <property type="match status" value="1"/>
</dbReference>
<keyword evidence="8" id="KW-0520">NAD</keyword>
<sequence>MHTIKKLNKISPVIYDYLPKENYNVSSHLEDDSEGFIVRSADCHGMDFSENTIAIARAGAGTNNIPIDKCTEKGIVVFNTPGANANGVKELVIGAMIAASRNLPEAYDWAKTLKGQDGVAALVEKGKGQFVGGEVKGKTLGVIGLGAIGIMVANAASAIGMNVIGYDPFLSVDRAWSISMYTHKAEKLDELLEKADFITLHIPQNDKTKGFLSTPEFSKMKDGVIILNFARGGLVKTTSLFDAMDSGKVKKYVTDFPDDDMLCHPNVLAIPHLGASTPESEENCAVMAAKQMRDFFETGTIVNSVNMPECIVPPSDTVRVTIIHKNLTNMVGQITNTVAKYGLNIADMANKSRGDIAYTVLNLDHEISQEATGEIAAIEGVIKVRVI</sequence>
<dbReference type="SUPFAM" id="SSF52283">
    <property type="entry name" value="Formate/glycerate dehydrogenase catalytic domain-like"/>
    <property type="match status" value="1"/>
</dbReference>
<comment type="catalytic activity">
    <reaction evidence="11">
        <text>(2R)-3-phosphoglycerate + NAD(+) = 3-phosphooxypyruvate + NADH + H(+)</text>
        <dbReference type="Rhea" id="RHEA:12641"/>
        <dbReference type="ChEBI" id="CHEBI:15378"/>
        <dbReference type="ChEBI" id="CHEBI:18110"/>
        <dbReference type="ChEBI" id="CHEBI:57540"/>
        <dbReference type="ChEBI" id="CHEBI:57945"/>
        <dbReference type="ChEBI" id="CHEBI:58272"/>
        <dbReference type="EC" id="1.1.1.95"/>
    </reaction>
</comment>
<evidence type="ECO:0000256" key="6">
    <source>
        <dbReference type="ARBA" id="ARBA00021582"/>
    </source>
</evidence>
<dbReference type="Proteomes" id="UP000070366">
    <property type="component" value="Unassembled WGS sequence"/>
</dbReference>
<dbReference type="KEGG" id="cmiu:B1H56_12460"/>
<dbReference type="CDD" id="cd04901">
    <property type="entry name" value="ACT_3PGDH"/>
    <property type="match status" value="1"/>
</dbReference>
<dbReference type="OrthoDB" id="9805416at2"/>
<dbReference type="PROSITE" id="PS51671">
    <property type="entry name" value="ACT"/>
    <property type="match status" value="1"/>
</dbReference>
<dbReference type="Gene3D" id="3.30.70.260">
    <property type="match status" value="1"/>
</dbReference>
<evidence type="ECO:0000256" key="8">
    <source>
        <dbReference type="ARBA" id="ARBA00023027"/>
    </source>
</evidence>